<protein>
    <submittedName>
        <fullName evidence="1">Cullin-1</fullName>
    </submittedName>
</protein>
<dbReference type="Proteomes" id="UP000829398">
    <property type="component" value="Chromosome 9"/>
</dbReference>
<reference evidence="2" key="1">
    <citation type="journal article" date="2023" name="Hortic. Res.">
        <title>A chromosome-level phased genome enabling allele-level studies in sweet orange: a case study on citrus Huanglongbing tolerance.</title>
        <authorList>
            <person name="Wu B."/>
            <person name="Yu Q."/>
            <person name="Deng Z."/>
            <person name="Duan Y."/>
            <person name="Luo F."/>
            <person name="Gmitter F. Jr."/>
        </authorList>
    </citation>
    <scope>NUCLEOTIDE SEQUENCE [LARGE SCALE GENOMIC DNA]</scope>
    <source>
        <strain evidence="2">cv. Valencia</strain>
    </source>
</reference>
<proteinExistence type="predicted"/>
<name>A0ACB8I4R2_CITSI</name>
<evidence type="ECO:0000313" key="1">
    <source>
        <dbReference type="EMBL" id="KAH9681947.1"/>
    </source>
</evidence>
<organism evidence="1 2">
    <name type="scientific">Citrus sinensis</name>
    <name type="common">Sweet orange</name>
    <name type="synonym">Citrus aurantium var. sinensis</name>
    <dbReference type="NCBI Taxonomy" id="2711"/>
    <lineage>
        <taxon>Eukaryota</taxon>
        <taxon>Viridiplantae</taxon>
        <taxon>Streptophyta</taxon>
        <taxon>Embryophyta</taxon>
        <taxon>Tracheophyta</taxon>
        <taxon>Spermatophyta</taxon>
        <taxon>Magnoliopsida</taxon>
        <taxon>eudicotyledons</taxon>
        <taxon>Gunneridae</taxon>
        <taxon>Pentapetalae</taxon>
        <taxon>rosids</taxon>
        <taxon>malvids</taxon>
        <taxon>Sapindales</taxon>
        <taxon>Rutaceae</taxon>
        <taxon>Aurantioideae</taxon>
        <taxon>Citrus</taxon>
    </lineage>
</organism>
<evidence type="ECO:0000313" key="2">
    <source>
        <dbReference type="Proteomes" id="UP000829398"/>
    </source>
</evidence>
<keyword evidence="2" id="KW-1185">Reference proteome</keyword>
<accession>A0ACB8I4R2</accession>
<dbReference type="EMBL" id="CM039178">
    <property type="protein sequence ID" value="KAH9681947.1"/>
    <property type="molecule type" value="Genomic_DNA"/>
</dbReference>
<gene>
    <name evidence="1" type="ORF">KPL71_027152</name>
</gene>
<comment type="caution">
    <text evidence="1">The sequence shown here is derived from an EMBL/GenBank/DDBJ whole genome shotgun (WGS) entry which is preliminary data.</text>
</comment>
<sequence>MKQKAIDSEEGWDYLDRGITKLKRIFEGLPEPTFNLEDYMMLYTTVYNIYSESTYPLDKNSKQLYNNYKQILEDYMPSKVLPSLREKHDEYDLLKELLKSWANHKFLVKWLSLVFLPLQVEFAYITRKKLPKLNAFGLSCFRDLVFDVIKDKVKDAVIALIDREREGEEIDRTLVKNVLNLFVEIDEGKMHCYEKDFEEHMLQDTGAYYSRKASNWILQDSSEDYMLKVGECLKKERGRASHYLQPSSERKLTDILEHELLVVRASQLLEEGEFGCRQLPRGDKPPYRPRKVPIESLRTGRHFHYVIAVDYWPESRLLKPQNFAVKPHCFAAVPPVLGEATSWILFPTIPSVLSDHPLSRELPCPGRSAVGKFMALGARSATVAARRSSPPPPSDSAWLELSG</sequence>